<sequence length="399" mass="44140">MKYIIRIVLIFPIMISIGCNSYSPEPVCDSGEMIMFSSPMLTVESKSTFIDAFKAGDEFGVLGYCLPYTVGTGSINYAGGSALWSNKINQCAPLVFYKQKVTVKQSGCVYDKDGGSDNNPKYWYRNGYDIDNNENPDITEADNYRYTFFAYYPYDDQEGKYFDIDHPTSESEAGGPVFTFTMPQEGSDVDTPLNHKDTPDAMLAALYNRQKSDGNLQFNFSHILTGLGFEVNNFSENDLTVYSIKLKGSFLKKLTVDLSSGTLDFTSTERYYGTYTIYDGGTSGLLLQGVLFDETSSSSPSPIGGEHLLLISGDGGNDGLTYLGEDLTVTINYKFGNKTNSEELKRPGTFTPKPGVKYTAQLNFVGSAFVLQFVVDNSEEWDDGEAEDGNETNDDIIFE</sequence>
<dbReference type="CDD" id="cd13120">
    <property type="entry name" value="BF2867_like_N"/>
    <property type="match status" value="1"/>
</dbReference>
<name>A0A940IHS6_9BACT</name>
<evidence type="ECO:0000256" key="1">
    <source>
        <dbReference type="SAM" id="MobiDB-lite"/>
    </source>
</evidence>
<comment type="caution">
    <text evidence="2">The sequence shown here is derived from an EMBL/GenBank/DDBJ whole genome shotgun (WGS) entry which is preliminary data.</text>
</comment>
<dbReference type="PROSITE" id="PS51257">
    <property type="entry name" value="PROKAR_LIPOPROTEIN"/>
    <property type="match status" value="1"/>
</dbReference>
<feature type="region of interest" description="Disordered" evidence="1">
    <location>
        <begin position="380"/>
        <end position="399"/>
    </location>
</feature>
<reference evidence="2" key="1">
    <citation type="submission" date="2020-10" db="EMBL/GenBank/DDBJ databases">
        <authorList>
            <person name="Gilroy R."/>
        </authorList>
    </citation>
    <scope>NUCLEOTIDE SEQUENCE</scope>
    <source>
        <strain evidence="2">G3-8215</strain>
    </source>
</reference>
<evidence type="ECO:0000313" key="2">
    <source>
        <dbReference type="EMBL" id="MBO8483011.1"/>
    </source>
</evidence>
<dbReference type="InterPro" id="IPR025049">
    <property type="entry name" value="Mfa-like_1"/>
</dbReference>
<evidence type="ECO:0000313" key="3">
    <source>
        <dbReference type="Proteomes" id="UP000725002"/>
    </source>
</evidence>
<reference evidence="2" key="2">
    <citation type="journal article" date="2021" name="PeerJ">
        <title>Extensive microbial diversity within the chicken gut microbiome revealed by metagenomics and culture.</title>
        <authorList>
            <person name="Gilroy R."/>
            <person name="Ravi A."/>
            <person name="Getino M."/>
            <person name="Pursley I."/>
            <person name="Horton D.L."/>
            <person name="Alikhan N.F."/>
            <person name="Baker D."/>
            <person name="Gharbi K."/>
            <person name="Hall N."/>
            <person name="Watson M."/>
            <person name="Adriaenssens E.M."/>
            <person name="Foster-Nyarko E."/>
            <person name="Jarju S."/>
            <person name="Secka A."/>
            <person name="Antonio M."/>
            <person name="Oren A."/>
            <person name="Chaudhuri R.R."/>
            <person name="La Ragione R."/>
            <person name="Hildebrand F."/>
            <person name="Pallen M.J."/>
        </authorList>
    </citation>
    <scope>NUCLEOTIDE SEQUENCE</scope>
    <source>
        <strain evidence="2">G3-8215</strain>
    </source>
</reference>
<proteinExistence type="predicted"/>
<organism evidence="2 3">
    <name type="scientific">Candidatus Cryptobacteroides avicola</name>
    <dbReference type="NCBI Taxonomy" id="2840757"/>
    <lineage>
        <taxon>Bacteria</taxon>
        <taxon>Pseudomonadati</taxon>
        <taxon>Bacteroidota</taxon>
        <taxon>Bacteroidia</taxon>
        <taxon>Bacteroidales</taxon>
        <taxon>Candidatus Cryptobacteroides</taxon>
    </lineage>
</organism>
<dbReference type="Pfam" id="PF13149">
    <property type="entry name" value="Mfa_like_1"/>
    <property type="match status" value="1"/>
</dbReference>
<gene>
    <name evidence="2" type="ORF">IAB75_02690</name>
</gene>
<dbReference type="Proteomes" id="UP000725002">
    <property type="component" value="Unassembled WGS sequence"/>
</dbReference>
<accession>A0A940IHS6</accession>
<protein>
    <submittedName>
        <fullName evidence="2">Fimbrillin family protein</fullName>
    </submittedName>
</protein>
<dbReference type="AlphaFoldDB" id="A0A940IHS6"/>
<dbReference type="EMBL" id="JADILV010000021">
    <property type="protein sequence ID" value="MBO8483011.1"/>
    <property type="molecule type" value="Genomic_DNA"/>
</dbReference>